<keyword evidence="3" id="KW-1185">Reference proteome</keyword>
<dbReference type="Gene3D" id="3.20.20.80">
    <property type="entry name" value="Glycosidases"/>
    <property type="match status" value="1"/>
</dbReference>
<dbReference type="OrthoDB" id="1691246at2759"/>
<accession>A0A1R3J7G2</accession>
<gene>
    <name evidence="2" type="ORF">COLO4_18891</name>
</gene>
<dbReference type="InterPro" id="IPR017853">
    <property type="entry name" value="GH"/>
</dbReference>
<dbReference type="PANTHER" id="PTHR14363:SF45">
    <property type="entry name" value="HEPARANASE-LIKE PROTEIN 3 ISOFORM X1"/>
    <property type="match status" value="1"/>
</dbReference>
<dbReference type="GO" id="GO:0004566">
    <property type="term" value="F:beta-glucuronidase activity"/>
    <property type="evidence" value="ECO:0007669"/>
    <property type="project" value="TreeGrafter"/>
</dbReference>
<dbReference type="GO" id="GO:0016020">
    <property type="term" value="C:membrane"/>
    <property type="evidence" value="ECO:0007669"/>
    <property type="project" value="InterPro"/>
</dbReference>
<evidence type="ECO:0000256" key="1">
    <source>
        <dbReference type="ARBA" id="ARBA00009800"/>
    </source>
</evidence>
<organism evidence="2 3">
    <name type="scientific">Corchorus olitorius</name>
    <dbReference type="NCBI Taxonomy" id="93759"/>
    <lineage>
        <taxon>Eukaryota</taxon>
        <taxon>Viridiplantae</taxon>
        <taxon>Streptophyta</taxon>
        <taxon>Embryophyta</taxon>
        <taxon>Tracheophyta</taxon>
        <taxon>Spermatophyta</taxon>
        <taxon>Magnoliopsida</taxon>
        <taxon>eudicotyledons</taxon>
        <taxon>Gunneridae</taxon>
        <taxon>Pentapetalae</taxon>
        <taxon>rosids</taxon>
        <taxon>malvids</taxon>
        <taxon>Malvales</taxon>
        <taxon>Malvaceae</taxon>
        <taxon>Grewioideae</taxon>
        <taxon>Apeibeae</taxon>
        <taxon>Corchorus</taxon>
    </lineage>
</organism>
<evidence type="ECO:0000313" key="2">
    <source>
        <dbReference type="EMBL" id="OMO90768.1"/>
    </source>
</evidence>
<evidence type="ECO:0000313" key="3">
    <source>
        <dbReference type="Proteomes" id="UP000187203"/>
    </source>
</evidence>
<dbReference type="GO" id="GO:0009505">
    <property type="term" value="C:plant-type cell wall"/>
    <property type="evidence" value="ECO:0007669"/>
    <property type="project" value="TreeGrafter"/>
</dbReference>
<comment type="caution">
    <text evidence="2">The sequence shown here is derived from an EMBL/GenBank/DDBJ whole genome shotgun (WGS) entry which is preliminary data.</text>
</comment>
<comment type="similarity">
    <text evidence="1">Belongs to the glycosyl hydrolase 79 family.</text>
</comment>
<dbReference type="AlphaFoldDB" id="A0A1R3J7G2"/>
<dbReference type="EMBL" id="AWUE01016519">
    <property type="protein sequence ID" value="OMO90768.1"/>
    <property type="molecule type" value="Genomic_DNA"/>
</dbReference>
<reference evidence="3" key="1">
    <citation type="submission" date="2013-09" db="EMBL/GenBank/DDBJ databases">
        <title>Corchorus olitorius genome sequencing.</title>
        <authorList>
            <person name="Alam M."/>
            <person name="Haque M.S."/>
            <person name="Islam M.S."/>
            <person name="Emdad E.M."/>
            <person name="Islam M.M."/>
            <person name="Ahmed B."/>
            <person name="Halim A."/>
            <person name="Hossen Q.M.M."/>
            <person name="Hossain M.Z."/>
            <person name="Ahmed R."/>
            <person name="Khan M.M."/>
            <person name="Islam R."/>
            <person name="Rashid M.M."/>
            <person name="Khan S.A."/>
            <person name="Rahman M.S."/>
            <person name="Alam M."/>
            <person name="Yahiya A.S."/>
            <person name="Khan M.S."/>
            <person name="Azam M.S."/>
            <person name="Haque T."/>
            <person name="Lashkar M.Z.H."/>
            <person name="Akhand A.I."/>
            <person name="Morshed G."/>
            <person name="Roy S."/>
            <person name="Uddin K.S."/>
            <person name="Rabeya T."/>
            <person name="Hossain A.S."/>
            <person name="Chowdhury A."/>
            <person name="Snigdha A.R."/>
            <person name="Mortoza M.S."/>
            <person name="Matin S.A."/>
            <person name="Hoque S.M.E."/>
            <person name="Islam M.K."/>
            <person name="Roy D.K."/>
            <person name="Haider R."/>
            <person name="Moosa M.M."/>
            <person name="Elias S.M."/>
            <person name="Hasan A.M."/>
            <person name="Jahan S."/>
            <person name="Shafiuddin M."/>
            <person name="Mahmood N."/>
            <person name="Shommy N.S."/>
        </authorList>
    </citation>
    <scope>NUCLEOTIDE SEQUENCE [LARGE SCALE GENOMIC DNA]</scope>
    <source>
        <strain evidence="3">cv. O-4</strain>
    </source>
</reference>
<keyword evidence="2" id="KW-0378">Hydrolase</keyword>
<dbReference type="PANTHER" id="PTHR14363">
    <property type="entry name" value="HEPARANASE-RELATED"/>
    <property type="match status" value="1"/>
</dbReference>
<dbReference type="InterPro" id="IPR005199">
    <property type="entry name" value="Glyco_hydro_79"/>
</dbReference>
<protein>
    <submittedName>
        <fullName evidence="2">Glycoside hydrolase, family 79</fullName>
    </submittedName>
</protein>
<sequence>MGAWNSSNAESLIRYTVNKGYTIYGWELGNELCGSGIGARIAADQYASDVNSLQNIVQNIYTGFEVKPLVIAPGGFFDAKWFTKFVQKTPKSLQVVTQHIYNLGPGNDNKLMNKILNPSYLDGGQQPFRDIQAILKKSASPAVAWVYELMLTVLNNLDDKCCERAIAIFLDEHVAMAGIAVWV</sequence>
<name>A0A1R3J7G2_9ROSI</name>
<dbReference type="Pfam" id="PF03662">
    <property type="entry name" value="Glyco_hydro_79n"/>
    <property type="match status" value="1"/>
</dbReference>
<dbReference type="SUPFAM" id="SSF51445">
    <property type="entry name" value="(Trans)glycosidases"/>
    <property type="match status" value="1"/>
</dbReference>
<proteinExistence type="inferred from homology"/>
<dbReference type="Proteomes" id="UP000187203">
    <property type="component" value="Unassembled WGS sequence"/>
</dbReference>